<proteinExistence type="predicted"/>
<reference evidence="1" key="1">
    <citation type="journal article" date="2014" name="Front. Microbiol.">
        <title>High frequency of phylogenetically diverse reductive dehalogenase-homologous genes in deep subseafloor sedimentary metagenomes.</title>
        <authorList>
            <person name="Kawai M."/>
            <person name="Futagami T."/>
            <person name="Toyoda A."/>
            <person name="Takaki Y."/>
            <person name="Nishi S."/>
            <person name="Hori S."/>
            <person name="Arai W."/>
            <person name="Tsubouchi T."/>
            <person name="Morono Y."/>
            <person name="Uchiyama I."/>
            <person name="Ito T."/>
            <person name="Fujiyama A."/>
            <person name="Inagaki F."/>
            <person name="Takami H."/>
        </authorList>
    </citation>
    <scope>NUCLEOTIDE SEQUENCE</scope>
    <source>
        <strain evidence="1">Expedition CK06-06</strain>
    </source>
</reference>
<gene>
    <name evidence="1" type="ORF">S01H4_36002</name>
</gene>
<comment type="caution">
    <text evidence="1">The sequence shown here is derived from an EMBL/GenBank/DDBJ whole genome shotgun (WGS) entry which is preliminary data.</text>
</comment>
<accession>X1CFZ8</accession>
<evidence type="ECO:0000313" key="1">
    <source>
        <dbReference type="EMBL" id="GAG83161.1"/>
    </source>
</evidence>
<name>X1CFZ8_9ZZZZ</name>
<organism evidence="1">
    <name type="scientific">marine sediment metagenome</name>
    <dbReference type="NCBI Taxonomy" id="412755"/>
    <lineage>
        <taxon>unclassified sequences</taxon>
        <taxon>metagenomes</taxon>
        <taxon>ecological metagenomes</taxon>
    </lineage>
</organism>
<sequence>MIIYYRRPDNKPDQHTSYAAWKEERQKAMDNRTAKQLKFDTIYQQNNLDNDFYFGLTNRIALREQSKVPVAGAG</sequence>
<feature type="non-terminal residue" evidence="1">
    <location>
        <position position="74"/>
    </location>
</feature>
<protein>
    <submittedName>
        <fullName evidence="1">Uncharacterized protein</fullName>
    </submittedName>
</protein>
<dbReference type="EMBL" id="BART01019201">
    <property type="protein sequence ID" value="GAG83161.1"/>
    <property type="molecule type" value="Genomic_DNA"/>
</dbReference>
<dbReference type="AlphaFoldDB" id="X1CFZ8"/>